<gene>
    <name evidence="4" type="ORF">BLSS_1294</name>
</gene>
<evidence type="ECO:0000313" key="5">
    <source>
        <dbReference type="Proteomes" id="UP000029024"/>
    </source>
</evidence>
<organism evidence="4 5">
    <name type="scientific">Bifidobacterium longum subsp. suis</name>
    <dbReference type="NCBI Taxonomy" id="1695"/>
    <lineage>
        <taxon>Bacteria</taxon>
        <taxon>Bacillati</taxon>
        <taxon>Actinomycetota</taxon>
        <taxon>Actinomycetes</taxon>
        <taxon>Bifidobacteriales</taxon>
        <taxon>Bifidobacteriaceae</taxon>
        <taxon>Bifidobacterium</taxon>
    </lineage>
</organism>
<sequence length="207" mass="22657">MIIGPLRGLSVRRMFRICDGVELQLSNERANCMSENNDAKHVLLVLISHSDLGGVRPTGFYVDEAAHPWQVFRRMGFTVGLASIAGGVPPQAGRHPGDPVQEQFLHDADISRQLVNTRALAQVNANRYDAVLFVGGHGVMWDFPNNSVVNAVGRNIWERGGIVPWACGIGGYDVVGWQLSDCRQAGHRIHQRRRAKSRALSVAAAGE</sequence>
<dbReference type="GO" id="GO:0019243">
    <property type="term" value="P:methylglyoxal catabolic process to D-lactate via S-lactoyl-glutathione"/>
    <property type="evidence" value="ECO:0007669"/>
    <property type="project" value="TreeGrafter"/>
</dbReference>
<dbReference type="SUPFAM" id="SSF52317">
    <property type="entry name" value="Class I glutamine amidotransferase-like"/>
    <property type="match status" value="1"/>
</dbReference>
<dbReference type="InterPro" id="IPR050325">
    <property type="entry name" value="Prot/Nucl_acid_deglycase"/>
</dbReference>
<dbReference type="Proteomes" id="UP000029024">
    <property type="component" value="Unassembled WGS sequence"/>
</dbReference>
<keyword evidence="2" id="KW-0456">Lyase</keyword>
<evidence type="ECO:0000256" key="1">
    <source>
        <dbReference type="ARBA" id="ARBA00023016"/>
    </source>
</evidence>
<accession>A0A087BL61</accession>
<comment type="similarity">
    <text evidence="3">Belongs to the peptidase C56 family. HSP31-like subfamily.</text>
</comment>
<evidence type="ECO:0000256" key="2">
    <source>
        <dbReference type="ARBA" id="ARBA00023239"/>
    </source>
</evidence>
<name>A0A087BL61_BIFLN</name>
<keyword evidence="1" id="KW-0346">Stress response</keyword>
<protein>
    <submittedName>
        <fullName evidence="4">ThiJ/PfpI domain-containing protein</fullName>
    </submittedName>
</protein>
<dbReference type="Gene3D" id="3.40.50.880">
    <property type="match status" value="1"/>
</dbReference>
<reference evidence="4 5" key="1">
    <citation type="submission" date="2014-03" db="EMBL/GenBank/DDBJ databases">
        <title>Genomics of Bifidobacteria.</title>
        <authorList>
            <person name="Ventura M."/>
            <person name="Milani C."/>
            <person name="Lugli G.A."/>
        </authorList>
    </citation>
    <scope>NUCLEOTIDE SEQUENCE [LARGE SCALE GENOMIC DNA]</scope>
    <source>
        <strain evidence="4 5">LMG 21814</strain>
    </source>
</reference>
<dbReference type="GO" id="GO:0005737">
    <property type="term" value="C:cytoplasm"/>
    <property type="evidence" value="ECO:0007669"/>
    <property type="project" value="TreeGrafter"/>
</dbReference>
<dbReference type="GO" id="GO:0019172">
    <property type="term" value="F:glyoxalase III activity"/>
    <property type="evidence" value="ECO:0007669"/>
    <property type="project" value="TreeGrafter"/>
</dbReference>
<dbReference type="PANTHER" id="PTHR48094:SF11">
    <property type="entry name" value="GLUTATHIONE-INDEPENDENT GLYOXALASE HSP31-RELATED"/>
    <property type="match status" value="1"/>
</dbReference>
<evidence type="ECO:0000313" key="4">
    <source>
        <dbReference type="EMBL" id="KFI71761.1"/>
    </source>
</evidence>
<dbReference type="PANTHER" id="PTHR48094">
    <property type="entry name" value="PROTEIN/NUCLEIC ACID DEGLYCASE DJ-1-RELATED"/>
    <property type="match status" value="1"/>
</dbReference>
<dbReference type="EMBL" id="JGZA01000008">
    <property type="protein sequence ID" value="KFI71761.1"/>
    <property type="molecule type" value="Genomic_DNA"/>
</dbReference>
<proteinExistence type="inferred from homology"/>
<comment type="caution">
    <text evidence="4">The sequence shown here is derived from an EMBL/GenBank/DDBJ whole genome shotgun (WGS) entry which is preliminary data.</text>
</comment>
<evidence type="ECO:0000256" key="3">
    <source>
        <dbReference type="ARBA" id="ARBA00038493"/>
    </source>
</evidence>
<dbReference type="InterPro" id="IPR029062">
    <property type="entry name" value="Class_I_gatase-like"/>
</dbReference>
<dbReference type="AlphaFoldDB" id="A0A087BL61"/>